<comment type="subcellular location">
    <subcellularLocation>
        <location evidence="6">Nucleus</location>
    </subcellularLocation>
    <subcellularLocation>
        <location evidence="6">Cytoplasm</location>
    </subcellularLocation>
</comment>
<name>A0ABD3UIZ0_9LAMI</name>
<evidence type="ECO:0000256" key="2">
    <source>
        <dbReference type="ARBA" id="ARBA00022737"/>
    </source>
</evidence>
<dbReference type="AlphaFoldDB" id="A0ABD3UIZ0"/>
<evidence type="ECO:0000256" key="6">
    <source>
        <dbReference type="RuleBase" id="RU367049"/>
    </source>
</evidence>
<dbReference type="InterPro" id="IPR000626">
    <property type="entry name" value="Ubiquitin-like_dom"/>
</dbReference>
<feature type="domain" description="UBA" evidence="7">
    <location>
        <begin position="319"/>
        <end position="359"/>
    </location>
</feature>
<reference evidence="9 10" key="1">
    <citation type="submission" date="2024-12" db="EMBL/GenBank/DDBJ databases">
        <title>The unique morphological basis and parallel evolutionary history of personate flowers in Penstemon.</title>
        <authorList>
            <person name="Depatie T.H."/>
            <person name="Wessinger C.A."/>
        </authorList>
    </citation>
    <scope>NUCLEOTIDE SEQUENCE [LARGE SCALE GENOMIC DNA]</scope>
    <source>
        <strain evidence="9">WTNN_2</strain>
        <tissue evidence="9">Leaf</tissue>
    </source>
</reference>
<dbReference type="EMBL" id="JBJXBP010000001">
    <property type="protein sequence ID" value="KAL3849489.1"/>
    <property type="molecule type" value="Genomic_DNA"/>
</dbReference>
<dbReference type="Pfam" id="PF00627">
    <property type="entry name" value="UBA"/>
    <property type="match status" value="2"/>
</dbReference>
<dbReference type="GO" id="GO:0070628">
    <property type="term" value="F:proteasome binding"/>
    <property type="evidence" value="ECO:0007669"/>
    <property type="project" value="UniProtKB-ARBA"/>
</dbReference>
<dbReference type="Gene3D" id="1.10.10.540">
    <property type="entry name" value="XPC-binding domain"/>
    <property type="match status" value="1"/>
</dbReference>
<evidence type="ECO:0000256" key="3">
    <source>
        <dbReference type="ARBA" id="ARBA00022763"/>
    </source>
</evidence>
<evidence type="ECO:0000259" key="7">
    <source>
        <dbReference type="PROSITE" id="PS50030"/>
    </source>
</evidence>
<evidence type="ECO:0000256" key="5">
    <source>
        <dbReference type="ARBA" id="ARBA00023242"/>
    </source>
</evidence>
<dbReference type="PROSITE" id="PS50030">
    <property type="entry name" value="UBA"/>
    <property type="match status" value="2"/>
</dbReference>
<evidence type="ECO:0000259" key="8">
    <source>
        <dbReference type="PROSITE" id="PS50053"/>
    </source>
</evidence>
<sequence length="365" mass="39791">MKLTVETLEGSHLQINVHQNDTIMAIKKNIEDILGKDNYPCGQQFLIHKGKVLKDESTLAQNKVSEDGFLVVMLSKGKALCSSGSTSSQPAPIAAPATNPTTLRASDLTTTPDALAQLSAPKSTGSTYVAQTASDLSNPCAKAASSLVGENNLYQVIQQLIEVGGGRWDRGTVIRALRAAYNNPERAVDYLYSGIPESTEVEVPLVQPAVNLASGRVDAVPASFPQEAVSDVVGGGLGSLNFLRNNGQFQALRKIVQSNPQILQPMLQELRKQNPSLMRLIQENHQEFLQLINEPVDSSEEDTSVEAKEDMPHDVSFTPAEQEAIERMEAMGFARAFVIEAFLACDRNEEFAVNYLLENTRDFED</sequence>
<dbReference type="GO" id="GO:0003684">
    <property type="term" value="F:damaged DNA binding"/>
    <property type="evidence" value="ECO:0007669"/>
    <property type="project" value="UniProtKB-UniRule"/>
</dbReference>
<organism evidence="9 10">
    <name type="scientific">Penstemon smallii</name>
    <dbReference type="NCBI Taxonomy" id="265156"/>
    <lineage>
        <taxon>Eukaryota</taxon>
        <taxon>Viridiplantae</taxon>
        <taxon>Streptophyta</taxon>
        <taxon>Embryophyta</taxon>
        <taxon>Tracheophyta</taxon>
        <taxon>Spermatophyta</taxon>
        <taxon>Magnoliopsida</taxon>
        <taxon>eudicotyledons</taxon>
        <taxon>Gunneridae</taxon>
        <taxon>Pentapetalae</taxon>
        <taxon>asterids</taxon>
        <taxon>lamiids</taxon>
        <taxon>Lamiales</taxon>
        <taxon>Plantaginaceae</taxon>
        <taxon>Cheloneae</taxon>
        <taxon>Penstemon</taxon>
    </lineage>
</organism>
<dbReference type="GO" id="GO:0031593">
    <property type="term" value="F:polyubiquitin modification-dependent protein binding"/>
    <property type="evidence" value="ECO:0007669"/>
    <property type="project" value="UniProtKB-UniRule"/>
</dbReference>
<proteinExistence type="inferred from homology"/>
<dbReference type="SUPFAM" id="SSF46934">
    <property type="entry name" value="UBA-like"/>
    <property type="match status" value="2"/>
</dbReference>
<keyword evidence="3 6" id="KW-0227">DNA damage</keyword>
<dbReference type="InterPro" id="IPR006636">
    <property type="entry name" value="STI1_HS-bd"/>
</dbReference>
<accession>A0ABD3UIZ0</accession>
<dbReference type="FunFam" id="3.10.20.90:FF:000069">
    <property type="entry name" value="UV excision repair protein RAD23"/>
    <property type="match status" value="1"/>
</dbReference>
<comment type="function">
    <text evidence="6">Multiubiquitin chain receptor involved in modulation of proteasomal degradation. Involved in nucleotide excision repair.</text>
</comment>
<dbReference type="InterPro" id="IPR029071">
    <property type="entry name" value="Ubiquitin-like_domsf"/>
</dbReference>
<evidence type="ECO:0000313" key="9">
    <source>
        <dbReference type="EMBL" id="KAL3849489.1"/>
    </source>
</evidence>
<dbReference type="GO" id="GO:0005737">
    <property type="term" value="C:cytoplasm"/>
    <property type="evidence" value="ECO:0007669"/>
    <property type="project" value="UniProtKB-SubCell"/>
</dbReference>
<dbReference type="InterPro" id="IPR036353">
    <property type="entry name" value="XPC-bd_sf"/>
</dbReference>
<dbReference type="SUPFAM" id="SSF101238">
    <property type="entry name" value="XPC-binding domain"/>
    <property type="match status" value="1"/>
</dbReference>
<dbReference type="NCBIfam" id="TIGR00601">
    <property type="entry name" value="rad23"/>
    <property type="match status" value="1"/>
</dbReference>
<dbReference type="SUPFAM" id="SSF54236">
    <property type="entry name" value="Ubiquitin-like"/>
    <property type="match status" value="1"/>
</dbReference>
<dbReference type="SMART" id="SM00727">
    <property type="entry name" value="STI1"/>
    <property type="match status" value="1"/>
</dbReference>
<dbReference type="CDD" id="cd01805">
    <property type="entry name" value="Ubl_Rad23"/>
    <property type="match status" value="1"/>
</dbReference>
<dbReference type="InterPro" id="IPR015360">
    <property type="entry name" value="XPC-bd"/>
</dbReference>
<dbReference type="FunFam" id="1.10.8.10:FF:000003">
    <property type="entry name" value="UV excision repair protein RAD23 homolog"/>
    <property type="match status" value="1"/>
</dbReference>
<dbReference type="PRINTS" id="PR01839">
    <property type="entry name" value="RAD23PROTEIN"/>
</dbReference>
<dbReference type="InterPro" id="IPR015940">
    <property type="entry name" value="UBA"/>
</dbReference>
<feature type="domain" description="UBA" evidence="7">
    <location>
        <begin position="147"/>
        <end position="194"/>
    </location>
</feature>
<protein>
    <recommendedName>
        <fullName evidence="6">Ubiquitin receptor RAD23</fullName>
    </recommendedName>
    <alternativeName>
        <fullName evidence="6">DNA repair protein RAD23</fullName>
    </alternativeName>
</protein>
<evidence type="ECO:0000313" key="10">
    <source>
        <dbReference type="Proteomes" id="UP001634393"/>
    </source>
</evidence>
<comment type="similarity">
    <text evidence="1 6">Belongs to the RAD23 family.</text>
</comment>
<evidence type="ECO:0000256" key="4">
    <source>
        <dbReference type="ARBA" id="ARBA00023204"/>
    </source>
</evidence>
<dbReference type="GO" id="GO:0006289">
    <property type="term" value="P:nucleotide-excision repair"/>
    <property type="evidence" value="ECO:0007669"/>
    <property type="project" value="UniProtKB-UniRule"/>
</dbReference>
<dbReference type="SMART" id="SM00213">
    <property type="entry name" value="UBQ"/>
    <property type="match status" value="1"/>
</dbReference>
<dbReference type="Gene3D" id="3.10.20.90">
    <property type="entry name" value="Phosphatidylinositol 3-kinase Catalytic Subunit, Chain A, domain 1"/>
    <property type="match status" value="1"/>
</dbReference>
<keyword evidence="2" id="KW-0677">Repeat</keyword>
<dbReference type="PROSITE" id="PS50053">
    <property type="entry name" value="UBIQUITIN_2"/>
    <property type="match status" value="1"/>
</dbReference>
<dbReference type="GO" id="GO:0005634">
    <property type="term" value="C:nucleus"/>
    <property type="evidence" value="ECO:0007669"/>
    <property type="project" value="UniProtKB-SubCell"/>
</dbReference>
<dbReference type="GO" id="GO:0043130">
    <property type="term" value="F:ubiquitin binding"/>
    <property type="evidence" value="ECO:0007669"/>
    <property type="project" value="UniProtKB-UniRule"/>
</dbReference>
<dbReference type="FunFam" id="1.10.10.540:FF:000001">
    <property type="entry name" value="UV excision repair protein RAD23 B"/>
    <property type="match status" value="1"/>
</dbReference>
<dbReference type="Gene3D" id="1.10.8.10">
    <property type="entry name" value="DNA helicase RuvA subunit, C-terminal domain"/>
    <property type="match status" value="2"/>
</dbReference>
<evidence type="ECO:0000256" key="1">
    <source>
        <dbReference type="ARBA" id="ARBA00009878"/>
    </source>
</evidence>
<dbReference type="SMART" id="SM00165">
    <property type="entry name" value="UBA"/>
    <property type="match status" value="2"/>
</dbReference>
<dbReference type="FunFam" id="1.10.8.10:FF:000002">
    <property type="entry name" value="UV excision repair protein RAD23 homolog"/>
    <property type="match status" value="1"/>
</dbReference>
<dbReference type="PANTHER" id="PTHR10621:SF0">
    <property type="entry name" value="UV EXCISION REPAIR PROTEIN RAD23"/>
    <property type="match status" value="1"/>
</dbReference>
<dbReference type="Pfam" id="PF00240">
    <property type="entry name" value="ubiquitin"/>
    <property type="match status" value="1"/>
</dbReference>
<keyword evidence="10" id="KW-1185">Reference proteome</keyword>
<dbReference type="InterPro" id="IPR009060">
    <property type="entry name" value="UBA-like_sf"/>
</dbReference>
<gene>
    <name evidence="9" type="ORF">ACJIZ3_011371</name>
</gene>
<keyword evidence="5 6" id="KW-0539">Nucleus</keyword>
<dbReference type="PANTHER" id="PTHR10621">
    <property type="entry name" value="UV EXCISION REPAIR PROTEIN RAD23"/>
    <property type="match status" value="1"/>
</dbReference>
<dbReference type="Pfam" id="PF09280">
    <property type="entry name" value="XPC-binding"/>
    <property type="match status" value="1"/>
</dbReference>
<dbReference type="InterPro" id="IPR004806">
    <property type="entry name" value="Rad23"/>
</dbReference>
<dbReference type="Proteomes" id="UP001634393">
    <property type="component" value="Unassembled WGS sequence"/>
</dbReference>
<dbReference type="GO" id="GO:0043161">
    <property type="term" value="P:proteasome-mediated ubiquitin-dependent protein catabolic process"/>
    <property type="evidence" value="ECO:0007669"/>
    <property type="project" value="UniProtKB-UniRule"/>
</dbReference>
<keyword evidence="6" id="KW-0963">Cytoplasm</keyword>
<feature type="domain" description="Ubiquitin-like" evidence="8">
    <location>
        <begin position="1"/>
        <end position="79"/>
    </location>
</feature>
<keyword evidence="4 6" id="KW-0234">DNA repair</keyword>
<comment type="caution">
    <text evidence="9">The sequence shown here is derived from an EMBL/GenBank/DDBJ whole genome shotgun (WGS) entry which is preliminary data.</text>
</comment>